<proteinExistence type="predicted"/>
<dbReference type="Proteomes" id="UP000184121">
    <property type="component" value="Unassembled WGS sequence"/>
</dbReference>
<evidence type="ECO:0000313" key="2">
    <source>
        <dbReference type="EMBL" id="SHM02216.1"/>
    </source>
</evidence>
<dbReference type="STRING" id="29534.SAMN05444366_2085"/>
<feature type="transmembrane region" description="Helical" evidence="1">
    <location>
        <begin position="77"/>
        <end position="99"/>
    </location>
</feature>
<evidence type="ECO:0000313" key="3">
    <source>
        <dbReference type="Proteomes" id="UP000184121"/>
    </source>
</evidence>
<evidence type="ECO:0000256" key="1">
    <source>
        <dbReference type="SAM" id="Phobius"/>
    </source>
</evidence>
<keyword evidence="3" id="KW-1185">Reference proteome</keyword>
<accession>A0A1M7FDZ7</accession>
<organism evidence="2 3">
    <name type="scientific">Flavobacterium saccharophilum</name>
    <dbReference type="NCBI Taxonomy" id="29534"/>
    <lineage>
        <taxon>Bacteria</taxon>
        <taxon>Pseudomonadati</taxon>
        <taxon>Bacteroidota</taxon>
        <taxon>Flavobacteriia</taxon>
        <taxon>Flavobacteriales</taxon>
        <taxon>Flavobacteriaceae</taxon>
        <taxon>Flavobacterium</taxon>
    </lineage>
</organism>
<keyword evidence="1" id="KW-0812">Transmembrane</keyword>
<name>A0A1M7FDZ7_9FLAO</name>
<keyword evidence="1" id="KW-0472">Membrane</keyword>
<dbReference type="AlphaFoldDB" id="A0A1M7FDZ7"/>
<feature type="transmembrane region" description="Helical" evidence="1">
    <location>
        <begin position="50"/>
        <end position="70"/>
    </location>
</feature>
<reference evidence="3" key="1">
    <citation type="submission" date="2016-11" db="EMBL/GenBank/DDBJ databases">
        <authorList>
            <person name="Varghese N."/>
            <person name="Submissions S."/>
        </authorList>
    </citation>
    <scope>NUCLEOTIDE SEQUENCE [LARGE SCALE GENOMIC DNA]</scope>
    <source>
        <strain evidence="3">DSM 1811</strain>
    </source>
</reference>
<sequence>MKENLKQFIAVPKNIFLIDAFGAILTAFLLFFVLKTFNTFLGLSKTTLEYLSLLAVIFSVYSFSCFFLIINNWKSYLKIICIANVFYCLLTIGIIIYYYQSISVFGIAYFFGEIVIIAGLVFLEIRTIRGKTLFKN</sequence>
<protein>
    <submittedName>
        <fullName evidence="2">Uncharacterized protein</fullName>
    </submittedName>
</protein>
<feature type="transmembrane region" description="Helical" evidence="1">
    <location>
        <begin position="105"/>
        <end position="125"/>
    </location>
</feature>
<feature type="transmembrane region" description="Helical" evidence="1">
    <location>
        <begin position="15"/>
        <end position="34"/>
    </location>
</feature>
<gene>
    <name evidence="2" type="ORF">SAMN05444366_2085</name>
</gene>
<dbReference type="EMBL" id="FRBY01000003">
    <property type="protein sequence ID" value="SHM02216.1"/>
    <property type="molecule type" value="Genomic_DNA"/>
</dbReference>
<keyword evidence="1" id="KW-1133">Transmembrane helix</keyword>